<accession>A0A699YCV5</accession>
<keyword evidence="4" id="KW-1185">Reference proteome</keyword>
<reference evidence="3 4" key="1">
    <citation type="submission" date="2020-02" db="EMBL/GenBank/DDBJ databases">
        <title>Draft genome sequence of Haematococcus lacustris strain NIES-144.</title>
        <authorList>
            <person name="Morimoto D."/>
            <person name="Nakagawa S."/>
            <person name="Yoshida T."/>
            <person name="Sawayama S."/>
        </authorList>
    </citation>
    <scope>NUCLEOTIDE SEQUENCE [LARGE SCALE GENOMIC DNA]</scope>
    <source>
        <strain evidence="3 4">NIES-144</strain>
    </source>
</reference>
<keyword evidence="3" id="KW-0808">Transferase</keyword>
<evidence type="ECO:0000313" key="3">
    <source>
        <dbReference type="EMBL" id="GFH07927.1"/>
    </source>
</evidence>
<gene>
    <name evidence="3" type="ORF">HaLaN_02811</name>
</gene>
<dbReference type="EMBL" id="BLLF01000125">
    <property type="protein sequence ID" value="GFH07927.1"/>
    <property type="molecule type" value="Genomic_DNA"/>
</dbReference>
<keyword evidence="2" id="KW-0472">Membrane</keyword>
<comment type="caution">
    <text evidence="3">The sequence shown here is derived from an EMBL/GenBank/DDBJ whole genome shotgun (WGS) entry which is preliminary data.</text>
</comment>
<dbReference type="GO" id="GO:0016740">
    <property type="term" value="F:transferase activity"/>
    <property type="evidence" value="ECO:0007669"/>
    <property type="project" value="UniProtKB-KW"/>
</dbReference>
<protein>
    <submittedName>
        <fullName evidence="3">Sulfotransferase</fullName>
    </submittedName>
</protein>
<proteinExistence type="predicted"/>
<feature type="region of interest" description="Disordered" evidence="1">
    <location>
        <begin position="1"/>
        <end position="42"/>
    </location>
</feature>
<organism evidence="3 4">
    <name type="scientific">Haematococcus lacustris</name>
    <name type="common">Green alga</name>
    <name type="synonym">Haematococcus pluvialis</name>
    <dbReference type="NCBI Taxonomy" id="44745"/>
    <lineage>
        <taxon>Eukaryota</taxon>
        <taxon>Viridiplantae</taxon>
        <taxon>Chlorophyta</taxon>
        <taxon>core chlorophytes</taxon>
        <taxon>Chlorophyceae</taxon>
        <taxon>CS clade</taxon>
        <taxon>Chlamydomonadales</taxon>
        <taxon>Haematococcaceae</taxon>
        <taxon>Haematococcus</taxon>
    </lineage>
</organism>
<dbReference type="AlphaFoldDB" id="A0A699YCV5"/>
<keyword evidence="2" id="KW-0812">Transmembrane</keyword>
<dbReference type="Proteomes" id="UP000485058">
    <property type="component" value="Unassembled WGS sequence"/>
</dbReference>
<keyword evidence="2" id="KW-1133">Transmembrane helix</keyword>
<evidence type="ECO:0000313" key="4">
    <source>
        <dbReference type="Proteomes" id="UP000485058"/>
    </source>
</evidence>
<name>A0A699YCV5_HAELA</name>
<feature type="transmembrane region" description="Helical" evidence="2">
    <location>
        <begin position="67"/>
        <end position="84"/>
    </location>
</feature>
<sequence length="293" mass="32127">MMPYFRKPSPSERCSLKTSTGDDPDTPRFFSDTDSDMSAPTKPATRLNYMKQQVGGRVQPRSLSRKAVLLVLAILAVAAGAFLLKTATGLINDWLQSHPTAASNNLQPQVKALCAAAKYIAAKALDPEAVSHALPDASSFNASFKNPCWNSPEIPHLKCLPYFYLMGSFQAGAGTLYQKNDKARWQFWAEDTKSMEGYVQEHSSGKTLAAVLHDPANKCCWAVWSVEPTTTLLPDLHHQPSPQYVQTCAMEESPDPHCPPYCSPAPHLCRLCTLPRSSWMAPPPPLPSTGQRA</sequence>
<evidence type="ECO:0000256" key="1">
    <source>
        <dbReference type="SAM" id="MobiDB-lite"/>
    </source>
</evidence>
<evidence type="ECO:0000256" key="2">
    <source>
        <dbReference type="SAM" id="Phobius"/>
    </source>
</evidence>